<evidence type="ECO:0000256" key="1">
    <source>
        <dbReference type="SAM" id="SignalP"/>
    </source>
</evidence>
<gene>
    <name evidence="2" type="ORF">RLT85_12895</name>
</gene>
<organism evidence="2 3">
    <name type="scientific">Mesonia ostreae</name>
    <dbReference type="NCBI Taxonomy" id="861110"/>
    <lineage>
        <taxon>Bacteria</taxon>
        <taxon>Pseudomonadati</taxon>
        <taxon>Bacteroidota</taxon>
        <taxon>Flavobacteriia</taxon>
        <taxon>Flavobacteriales</taxon>
        <taxon>Flavobacteriaceae</taxon>
        <taxon>Mesonia</taxon>
    </lineage>
</organism>
<evidence type="ECO:0000313" key="2">
    <source>
        <dbReference type="EMBL" id="MDT0295530.1"/>
    </source>
</evidence>
<accession>A0ABU2KLD3</accession>
<dbReference type="EMBL" id="JAVRBG010000014">
    <property type="protein sequence ID" value="MDT0295530.1"/>
    <property type="molecule type" value="Genomic_DNA"/>
</dbReference>
<sequence>MKNIKIILMAIIVSTFATSCLVDDDGATEFNQGPAIVGFESDLAQVSYFEDEGVVLKEFPVALLSNGGDGTVSEENISVSYEIDVANSSATEGQEFDFVDTSGVFYIPAGSNTALFPLNINTGNFDPSQRTELILNLTSSSTDGVVISSLHNTLSISFVGCISDVADYTYNVTYTNEDSGSSSDLGQQVIYENEEINSFRTESTGPFAPGGNGEPVDMSGVTFSVLCGDINIPDQGLFQGMFPNLVSQLEDTSVDPETGNFQLKYNVVTGPDSNINVTMNYERL</sequence>
<proteinExistence type="predicted"/>
<name>A0ABU2KLD3_9FLAO</name>
<dbReference type="PROSITE" id="PS51257">
    <property type="entry name" value="PROKAR_LIPOPROTEIN"/>
    <property type="match status" value="1"/>
</dbReference>
<dbReference type="Proteomes" id="UP001182991">
    <property type="component" value="Unassembled WGS sequence"/>
</dbReference>
<feature type="signal peptide" evidence="1">
    <location>
        <begin position="1"/>
        <end position="19"/>
    </location>
</feature>
<evidence type="ECO:0008006" key="4">
    <source>
        <dbReference type="Google" id="ProtNLM"/>
    </source>
</evidence>
<dbReference type="RefSeq" id="WP_311402455.1">
    <property type="nucleotide sequence ID" value="NZ_JAVRBG010000014.1"/>
</dbReference>
<keyword evidence="3" id="KW-1185">Reference proteome</keyword>
<evidence type="ECO:0000313" key="3">
    <source>
        <dbReference type="Proteomes" id="UP001182991"/>
    </source>
</evidence>
<feature type="chain" id="PRO_5047140078" description="DUF1735 domain-containing protein" evidence="1">
    <location>
        <begin position="20"/>
        <end position="284"/>
    </location>
</feature>
<keyword evidence="1" id="KW-0732">Signal</keyword>
<comment type="caution">
    <text evidence="2">The sequence shown here is derived from an EMBL/GenBank/DDBJ whole genome shotgun (WGS) entry which is preliminary data.</text>
</comment>
<protein>
    <recommendedName>
        <fullName evidence="4">DUF1735 domain-containing protein</fullName>
    </recommendedName>
</protein>
<reference evidence="3" key="1">
    <citation type="submission" date="2023-07" db="EMBL/GenBank/DDBJ databases">
        <title>Isolating and identifying novel microbial strains from the Mariana Trench.</title>
        <authorList>
            <person name="Fu H."/>
        </authorList>
    </citation>
    <scope>NUCLEOTIDE SEQUENCE [LARGE SCALE GENOMIC DNA]</scope>
    <source>
        <strain evidence="3">T-y2</strain>
    </source>
</reference>